<evidence type="ECO:0000256" key="5">
    <source>
        <dbReference type="SAM" id="Phobius"/>
    </source>
</evidence>
<feature type="transmembrane region" description="Helical" evidence="5">
    <location>
        <begin position="74"/>
        <end position="100"/>
    </location>
</feature>
<dbReference type="PANTHER" id="PTHR11662">
    <property type="entry name" value="SOLUTE CARRIER FAMILY 17"/>
    <property type="match status" value="1"/>
</dbReference>
<keyword evidence="6" id="KW-0732">Signal</keyword>
<keyword evidence="3 5" id="KW-1133">Transmembrane helix</keyword>
<evidence type="ECO:0000256" key="2">
    <source>
        <dbReference type="ARBA" id="ARBA00022692"/>
    </source>
</evidence>
<organism evidence="8 9">
    <name type="scientific">Prymnesium parvum</name>
    <name type="common">Toxic golden alga</name>
    <dbReference type="NCBI Taxonomy" id="97485"/>
    <lineage>
        <taxon>Eukaryota</taxon>
        <taxon>Haptista</taxon>
        <taxon>Haptophyta</taxon>
        <taxon>Prymnesiophyceae</taxon>
        <taxon>Prymnesiales</taxon>
        <taxon>Prymnesiaceae</taxon>
        <taxon>Prymnesium</taxon>
    </lineage>
</organism>
<feature type="transmembrane region" description="Helical" evidence="5">
    <location>
        <begin position="112"/>
        <end position="134"/>
    </location>
</feature>
<feature type="signal peptide" evidence="6">
    <location>
        <begin position="1"/>
        <end position="15"/>
    </location>
</feature>
<accession>A0AB34JM02</accession>
<protein>
    <recommendedName>
        <fullName evidence="7">Major facilitator superfamily (MFS) profile domain-containing protein</fullName>
    </recommendedName>
</protein>
<dbReference type="Proteomes" id="UP001515480">
    <property type="component" value="Unassembled WGS sequence"/>
</dbReference>
<feature type="transmembrane region" description="Helical" evidence="5">
    <location>
        <begin position="146"/>
        <end position="169"/>
    </location>
</feature>
<feature type="transmembrane region" description="Helical" evidence="5">
    <location>
        <begin position="200"/>
        <end position="219"/>
    </location>
</feature>
<feature type="transmembrane region" description="Helical" evidence="5">
    <location>
        <begin position="434"/>
        <end position="453"/>
    </location>
</feature>
<dbReference type="Pfam" id="PF07690">
    <property type="entry name" value="MFS_1"/>
    <property type="match status" value="1"/>
</dbReference>
<feature type="transmembrane region" description="Helical" evidence="5">
    <location>
        <begin position="373"/>
        <end position="392"/>
    </location>
</feature>
<evidence type="ECO:0000256" key="4">
    <source>
        <dbReference type="ARBA" id="ARBA00023136"/>
    </source>
</evidence>
<feature type="chain" id="PRO_5044186566" description="Major facilitator superfamily (MFS) profile domain-containing protein" evidence="6">
    <location>
        <begin position="16"/>
        <end position="494"/>
    </location>
</feature>
<keyword evidence="2 5" id="KW-0812">Transmembrane</keyword>
<name>A0AB34JM02_PRYPA</name>
<dbReference type="GO" id="GO:0016020">
    <property type="term" value="C:membrane"/>
    <property type="evidence" value="ECO:0007669"/>
    <property type="project" value="UniProtKB-SubCell"/>
</dbReference>
<evidence type="ECO:0000256" key="6">
    <source>
        <dbReference type="SAM" id="SignalP"/>
    </source>
</evidence>
<dbReference type="AlphaFoldDB" id="A0AB34JM02"/>
<dbReference type="InterPro" id="IPR050382">
    <property type="entry name" value="MFS_Na/Anion_cotransporter"/>
</dbReference>
<evidence type="ECO:0000259" key="7">
    <source>
        <dbReference type="PROSITE" id="PS50850"/>
    </source>
</evidence>
<dbReference type="GO" id="GO:0022857">
    <property type="term" value="F:transmembrane transporter activity"/>
    <property type="evidence" value="ECO:0007669"/>
    <property type="project" value="InterPro"/>
</dbReference>
<comment type="subcellular location">
    <subcellularLocation>
        <location evidence="1">Membrane</location>
        <topology evidence="1">Multi-pass membrane protein</topology>
    </subcellularLocation>
</comment>
<evidence type="ECO:0000256" key="1">
    <source>
        <dbReference type="ARBA" id="ARBA00004141"/>
    </source>
</evidence>
<reference evidence="8 9" key="1">
    <citation type="journal article" date="2024" name="Science">
        <title>Giant polyketide synthase enzymes in the biosynthesis of giant marine polyether toxins.</title>
        <authorList>
            <person name="Fallon T.R."/>
            <person name="Shende V.V."/>
            <person name="Wierzbicki I.H."/>
            <person name="Pendleton A.L."/>
            <person name="Watervoot N.F."/>
            <person name="Auber R.P."/>
            <person name="Gonzalez D.J."/>
            <person name="Wisecaver J.H."/>
            <person name="Moore B.S."/>
        </authorList>
    </citation>
    <scope>NUCLEOTIDE SEQUENCE [LARGE SCALE GENOMIC DNA]</scope>
    <source>
        <strain evidence="8 9">12B1</strain>
    </source>
</reference>
<feature type="transmembrane region" description="Helical" evidence="5">
    <location>
        <begin position="335"/>
        <end position="352"/>
    </location>
</feature>
<dbReference type="InterPro" id="IPR036259">
    <property type="entry name" value="MFS_trans_sf"/>
</dbReference>
<dbReference type="PANTHER" id="PTHR11662:SF399">
    <property type="entry name" value="FI19708P1-RELATED"/>
    <property type="match status" value="1"/>
</dbReference>
<dbReference type="SUPFAM" id="SSF103473">
    <property type="entry name" value="MFS general substrate transporter"/>
    <property type="match status" value="1"/>
</dbReference>
<proteinExistence type="predicted"/>
<evidence type="ECO:0000256" key="3">
    <source>
        <dbReference type="ARBA" id="ARBA00022989"/>
    </source>
</evidence>
<gene>
    <name evidence="8" type="ORF">AB1Y20_021575</name>
</gene>
<feature type="transmembrane region" description="Helical" evidence="5">
    <location>
        <begin position="231"/>
        <end position="249"/>
    </location>
</feature>
<feature type="transmembrane region" description="Helical" evidence="5">
    <location>
        <begin position="404"/>
        <end position="422"/>
    </location>
</feature>
<dbReference type="InterPro" id="IPR020846">
    <property type="entry name" value="MFS_dom"/>
</dbReference>
<keyword evidence="4 5" id="KW-0472">Membrane</keyword>
<dbReference type="InterPro" id="IPR011701">
    <property type="entry name" value="MFS"/>
</dbReference>
<dbReference type="PROSITE" id="PS50850">
    <property type="entry name" value="MFS"/>
    <property type="match status" value="1"/>
</dbReference>
<evidence type="ECO:0000313" key="8">
    <source>
        <dbReference type="EMBL" id="KAL1521927.1"/>
    </source>
</evidence>
<comment type="caution">
    <text evidence="8">The sequence shown here is derived from an EMBL/GenBank/DDBJ whole genome shotgun (WGS) entry which is preliminary data.</text>
</comment>
<sequence length="494" mass="51517">MRLFLFSALLAVTDGFLAGARSPSAHGPHLSTPRLVGCDANPAQLDKPLPIPASPPPRAAPVDAVGFSRAGLPVLALCCAIAAVCALDRVVLSIAIIPMAAEMGYSDSTKGLIASAFSLGYGLGLLPAGLLAALSSPRAVLGGGLFLWSAAQVATPIAAGSSLAALLCARVVMGVGEAAAIPCIQSIAANFVPSRYRSQFWGVLTASLASGTISAYTLSPRLIDQFGWPSPFFAYGGVGCALSVVWLLAGQSEPQSPEACVPEACEVPAEDEPPSPWKRLNQVEWREFAQSRPVWALAAGHSAANFYNYFALAWLPTYFSYQFDLSTAESSSASLTPFVAGAVGGLSAGYICDSVVNRTGISLTRARKLMQTVAFVGPAASLITLAVLGSGGGGMPFEREQAEALFVIGIGCQAFSAAGWGCAAQDISTRYASLLYGATSIFAVVTGASGQYFTGWLLEQTSRDFTIMFALTSAVELMGLCAFWAWWDSERVFE</sequence>
<keyword evidence="9" id="KW-1185">Reference proteome</keyword>
<feature type="transmembrane region" description="Helical" evidence="5">
    <location>
        <begin position="465"/>
        <end position="487"/>
    </location>
</feature>
<dbReference type="Gene3D" id="1.20.1250.20">
    <property type="entry name" value="MFS general substrate transporter like domains"/>
    <property type="match status" value="2"/>
</dbReference>
<feature type="transmembrane region" description="Helical" evidence="5">
    <location>
        <begin position="294"/>
        <end position="315"/>
    </location>
</feature>
<dbReference type="EMBL" id="JBGBPQ010000007">
    <property type="protein sequence ID" value="KAL1521927.1"/>
    <property type="molecule type" value="Genomic_DNA"/>
</dbReference>
<feature type="domain" description="Major facilitator superfamily (MFS) profile" evidence="7">
    <location>
        <begin position="74"/>
        <end position="491"/>
    </location>
</feature>
<evidence type="ECO:0000313" key="9">
    <source>
        <dbReference type="Proteomes" id="UP001515480"/>
    </source>
</evidence>